<evidence type="ECO:0000259" key="10">
    <source>
        <dbReference type="Pfam" id="PF01699"/>
    </source>
</evidence>
<feature type="transmembrane region" description="Helical" evidence="8">
    <location>
        <begin position="811"/>
        <end position="829"/>
    </location>
</feature>
<dbReference type="OrthoDB" id="407410at2759"/>
<feature type="transmembrane region" description="Helical" evidence="8">
    <location>
        <begin position="911"/>
        <end position="932"/>
    </location>
</feature>
<evidence type="ECO:0000256" key="9">
    <source>
        <dbReference type="SAM" id="SignalP"/>
    </source>
</evidence>
<keyword evidence="6 8" id="KW-0472">Membrane</keyword>
<feature type="transmembrane region" description="Helical" evidence="8">
    <location>
        <begin position="981"/>
        <end position="1001"/>
    </location>
</feature>
<evidence type="ECO:0000256" key="5">
    <source>
        <dbReference type="ARBA" id="ARBA00022989"/>
    </source>
</evidence>
<dbReference type="EMBL" id="KZ303487">
    <property type="protein sequence ID" value="PIA19378.1"/>
    <property type="molecule type" value="Genomic_DNA"/>
</dbReference>
<dbReference type="PANTHER" id="PTHR12266">
    <property type="entry name" value="NA+/CA2+ K+ INDEPENDENT EXCHANGER"/>
    <property type="match status" value="1"/>
</dbReference>
<dbReference type="InterPro" id="IPR044880">
    <property type="entry name" value="NCX_ion-bd_dom_sf"/>
</dbReference>
<evidence type="ECO:0000256" key="8">
    <source>
        <dbReference type="SAM" id="Phobius"/>
    </source>
</evidence>
<dbReference type="GO" id="GO:0008324">
    <property type="term" value="F:monoatomic cation transmembrane transporter activity"/>
    <property type="evidence" value="ECO:0007669"/>
    <property type="project" value="TreeGrafter"/>
</dbReference>
<feature type="compositionally biased region" description="Polar residues" evidence="7">
    <location>
        <begin position="497"/>
        <end position="523"/>
    </location>
</feature>
<keyword evidence="12" id="KW-1185">Reference proteome</keyword>
<evidence type="ECO:0000256" key="1">
    <source>
        <dbReference type="ARBA" id="ARBA00004141"/>
    </source>
</evidence>
<comment type="subcellular location">
    <subcellularLocation>
        <location evidence="1">Membrane</location>
        <topology evidence="1">Multi-pass membrane protein</topology>
    </subcellularLocation>
</comment>
<dbReference type="STRING" id="763665.A0A2G5BK36"/>
<feature type="transmembrane region" description="Helical" evidence="8">
    <location>
        <begin position="278"/>
        <end position="300"/>
    </location>
</feature>
<feature type="transmembrane region" description="Helical" evidence="8">
    <location>
        <begin position="149"/>
        <end position="166"/>
    </location>
</feature>
<reference evidence="11 12" key="1">
    <citation type="journal article" date="2015" name="Genome Biol. Evol.">
        <title>Phylogenomic analyses indicate that early fungi evolved digesting cell walls of algal ancestors of land plants.</title>
        <authorList>
            <person name="Chang Y."/>
            <person name="Wang S."/>
            <person name="Sekimoto S."/>
            <person name="Aerts A.L."/>
            <person name="Choi C."/>
            <person name="Clum A."/>
            <person name="LaButti K.M."/>
            <person name="Lindquist E.A."/>
            <person name="Yee Ngan C."/>
            <person name="Ohm R.A."/>
            <person name="Salamov A.A."/>
            <person name="Grigoriev I.V."/>
            <person name="Spatafora J.W."/>
            <person name="Berbee M.L."/>
        </authorList>
    </citation>
    <scope>NUCLEOTIDE SEQUENCE [LARGE SCALE GENOMIC DNA]</scope>
    <source>
        <strain evidence="11 12">NRRL 1564</strain>
    </source>
</reference>
<dbReference type="Gene3D" id="1.20.1420.30">
    <property type="entry name" value="NCX, central ion-binding region"/>
    <property type="match status" value="2"/>
</dbReference>
<evidence type="ECO:0000313" key="12">
    <source>
        <dbReference type="Proteomes" id="UP000242474"/>
    </source>
</evidence>
<feature type="domain" description="Sodium/calcium exchanger membrane region" evidence="10">
    <location>
        <begin position="154"/>
        <end position="295"/>
    </location>
</feature>
<keyword evidence="5 8" id="KW-1133">Transmembrane helix</keyword>
<protein>
    <recommendedName>
        <fullName evidence="10">Sodium/calcium exchanger membrane region domain-containing protein</fullName>
    </recommendedName>
</protein>
<dbReference type="Pfam" id="PF01699">
    <property type="entry name" value="Na_Ca_ex"/>
    <property type="match status" value="2"/>
</dbReference>
<evidence type="ECO:0000256" key="4">
    <source>
        <dbReference type="ARBA" id="ARBA00022692"/>
    </source>
</evidence>
<keyword evidence="4 8" id="KW-0812">Transmembrane</keyword>
<dbReference type="AlphaFoldDB" id="A0A2G5BK36"/>
<feature type="transmembrane region" description="Helical" evidence="8">
    <location>
        <begin position="252"/>
        <end position="272"/>
    </location>
</feature>
<dbReference type="PANTHER" id="PTHR12266:SF0">
    <property type="entry name" value="MITOCHONDRIAL SODIUM_CALCIUM EXCHANGER PROTEIN"/>
    <property type="match status" value="1"/>
</dbReference>
<evidence type="ECO:0000256" key="6">
    <source>
        <dbReference type="ARBA" id="ARBA00023136"/>
    </source>
</evidence>
<feature type="transmembrane region" description="Helical" evidence="8">
    <location>
        <begin position="701"/>
        <end position="721"/>
    </location>
</feature>
<comment type="similarity">
    <text evidence="2">Belongs to the Ca(2+):cation antiporter (CaCA) (TC 2.A.19) family.</text>
</comment>
<evidence type="ECO:0000256" key="3">
    <source>
        <dbReference type="ARBA" id="ARBA00022448"/>
    </source>
</evidence>
<feature type="transmembrane region" description="Helical" evidence="8">
    <location>
        <begin position="1013"/>
        <end position="1031"/>
    </location>
</feature>
<evidence type="ECO:0000313" key="11">
    <source>
        <dbReference type="EMBL" id="PIA19378.1"/>
    </source>
</evidence>
<evidence type="ECO:0000256" key="2">
    <source>
        <dbReference type="ARBA" id="ARBA00008170"/>
    </source>
</evidence>
<keyword evidence="9" id="KW-0732">Signal</keyword>
<sequence>MFGCAWTLWIARRTLPLVLLLATAITPGKCLPHVAVYLHEELPVMHPEPDISNTTTVGAAVIAQFQESPMGIWDTALALGLGHSSLYWANDNEKDRNSHEGEGRRCHSAVRLQPRNCSYIREQCADYGHGVTNYVDKYYCSYPSFHKSMVALLALWLALLFVWLGVSASEYFSPNISTLARLLHLPESLAGVSLLAIGNGAPDLSSTFSAVRAGSAALAIGEIVGSASFIAGVVVCATTLAVPCYKVSRLAYLRELCFFVFTIGLVAVIVLTQRLTQGLAICMVALYITYAVTVVVSTYFEERTLALVSEPEPSIHPEYSLLAEPTGSVSAQQPRMQGGALLGARRRNLTGMGLHEDTQQPAEIEAGTRRNTFGGIGAAYEGGDLWDPELLRVGSPSARALGGFLRQHRKSLLAPVECNDILEEAYGQQPFPEYTRRNSLARHVLHPSDSTERGLLLGRGLQQTYAATSGHQSLQTTAPSSTSSLSRPRSPWDTYTMALTTNSSPSATHTSSETPQRVSMASKPNNNNAMVPNSSNVLARAPQLLTVDKHVRKRANSMPVTVAEDPDYTLPLLPTRSSALDLSAAYAQKQANVQPVPNHETRSTKPQRAPGILITDTDWLQSDAPVGSAELRVSTQQPDRSPQAQYLHHRHTSSCRITSPITRREIAGTSMTRWRALLYSFIPTLRYWLPNATLPLKAFITFSALPVLILTSTVPVVSYFVPSQDEPSWQSTVMAGASRDICDGSQGMVEDGQCEEGHLIRPVSAEALGRGFSLSAREFSGIHLSPFLQPAPHHMLEEEETEAYIQWAEAVVSYTRSAMSMIFLCWFLSPGDYLLSTSNAATRMALGAGIGALATAANYISRYCSVNQYALQVVPCLVGFLSGLAWVSLIADEIVSITQALGLMLGLSEEILGLTIVGFGNSLGDLVTNLTLARMGYPMMALSACFGGPMLCLLLGVGVAACGNIARSGPKGGSFEIPMTSPTVLVSTACLLLNSLLFLLFIPRQNYHMTRAVGFAALSVYCIGMAVNVYLEW</sequence>
<accession>A0A2G5BK36</accession>
<dbReference type="InterPro" id="IPR051359">
    <property type="entry name" value="CaCA_antiporter"/>
</dbReference>
<dbReference type="GO" id="GO:0016020">
    <property type="term" value="C:membrane"/>
    <property type="evidence" value="ECO:0007669"/>
    <property type="project" value="UniProtKB-SubCell"/>
</dbReference>
<feature type="compositionally biased region" description="Low complexity" evidence="7">
    <location>
        <begin position="472"/>
        <end position="491"/>
    </location>
</feature>
<keyword evidence="3" id="KW-0813">Transport</keyword>
<organism evidence="11 12">
    <name type="scientific">Coemansia reversa (strain ATCC 12441 / NRRL 1564)</name>
    <dbReference type="NCBI Taxonomy" id="763665"/>
    <lineage>
        <taxon>Eukaryota</taxon>
        <taxon>Fungi</taxon>
        <taxon>Fungi incertae sedis</taxon>
        <taxon>Zoopagomycota</taxon>
        <taxon>Kickxellomycotina</taxon>
        <taxon>Kickxellomycetes</taxon>
        <taxon>Kickxellales</taxon>
        <taxon>Kickxellaceae</taxon>
        <taxon>Coemansia</taxon>
    </lineage>
</organism>
<feature type="transmembrane region" description="Helical" evidence="8">
    <location>
        <begin position="939"/>
        <end position="961"/>
    </location>
</feature>
<feature type="chain" id="PRO_5013962489" description="Sodium/calcium exchanger membrane region domain-containing protein" evidence="9">
    <location>
        <begin position="31"/>
        <end position="1033"/>
    </location>
</feature>
<feature type="domain" description="Sodium/calcium exchanger membrane region" evidence="10">
    <location>
        <begin position="877"/>
        <end position="1027"/>
    </location>
</feature>
<name>A0A2G5BK36_COERN</name>
<feature type="signal peptide" evidence="9">
    <location>
        <begin position="1"/>
        <end position="30"/>
    </location>
</feature>
<dbReference type="GO" id="GO:0006874">
    <property type="term" value="P:intracellular calcium ion homeostasis"/>
    <property type="evidence" value="ECO:0007669"/>
    <property type="project" value="TreeGrafter"/>
</dbReference>
<feature type="region of interest" description="Disordered" evidence="7">
    <location>
        <begin position="467"/>
        <end position="527"/>
    </location>
</feature>
<proteinExistence type="inferred from homology"/>
<dbReference type="InterPro" id="IPR004837">
    <property type="entry name" value="NaCa_Exmemb"/>
</dbReference>
<feature type="transmembrane region" description="Helical" evidence="8">
    <location>
        <begin position="217"/>
        <end position="240"/>
    </location>
</feature>
<feature type="transmembrane region" description="Helical" evidence="8">
    <location>
        <begin position="869"/>
        <end position="891"/>
    </location>
</feature>
<evidence type="ECO:0000256" key="7">
    <source>
        <dbReference type="SAM" id="MobiDB-lite"/>
    </source>
</evidence>
<dbReference type="Proteomes" id="UP000242474">
    <property type="component" value="Unassembled WGS sequence"/>
</dbReference>
<gene>
    <name evidence="11" type="ORF">COEREDRAFT_13335</name>
</gene>
<feature type="transmembrane region" description="Helical" evidence="8">
    <location>
        <begin position="841"/>
        <end position="860"/>
    </location>
</feature>